<keyword evidence="2" id="KW-0472">Membrane</keyword>
<feature type="region of interest" description="Disordered" evidence="1">
    <location>
        <begin position="101"/>
        <end position="133"/>
    </location>
</feature>
<dbReference type="InterPro" id="IPR007110">
    <property type="entry name" value="Ig-like_dom"/>
</dbReference>
<dbReference type="AlphaFoldDB" id="A0A834KWI4"/>
<feature type="chain" id="PRO_5032953729" description="Ig-like domain-containing protein" evidence="3">
    <location>
        <begin position="17"/>
        <end position="231"/>
    </location>
</feature>
<keyword evidence="2" id="KW-0812">Transmembrane</keyword>
<keyword evidence="2" id="KW-1133">Transmembrane helix</keyword>
<dbReference type="Gene3D" id="2.60.40.10">
    <property type="entry name" value="Immunoglobulins"/>
    <property type="match status" value="1"/>
</dbReference>
<dbReference type="PROSITE" id="PS50835">
    <property type="entry name" value="IG_LIKE"/>
    <property type="match status" value="1"/>
</dbReference>
<comment type="caution">
    <text evidence="5">The sequence shown here is derived from an EMBL/GenBank/DDBJ whole genome shotgun (WGS) entry which is preliminary data.</text>
</comment>
<accession>A0A834KWI4</accession>
<keyword evidence="3" id="KW-0732">Signal</keyword>
<feature type="domain" description="Ig-like" evidence="4">
    <location>
        <begin position="1"/>
        <end position="90"/>
    </location>
</feature>
<feature type="signal peptide" evidence="3">
    <location>
        <begin position="1"/>
        <end position="16"/>
    </location>
</feature>
<evidence type="ECO:0000313" key="6">
    <source>
        <dbReference type="Proteomes" id="UP000646548"/>
    </source>
</evidence>
<dbReference type="Proteomes" id="UP000646548">
    <property type="component" value="Unassembled WGS sequence"/>
</dbReference>
<reference evidence="5" key="1">
    <citation type="journal article" name="BMC Genomics">
        <title>Long-read sequencing and de novo genome assembly of marine medaka (Oryzias melastigma).</title>
        <authorList>
            <person name="Liang P."/>
            <person name="Saqib H.S.A."/>
            <person name="Ni X."/>
            <person name="Shen Y."/>
        </authorList>
    </citation>
    <scope>NUCLEOTIDE SEQUENCE</scope>
    <source>
        <strain evidence="5">Bigg-433</strain>
    </source>
</reference>
<evidence type="ECO:0000259" key="4">
    <source>
        <dbReference type="PROSITE" id="PS50835"/>
    </source>
</evidence>
<gene>
    <name evidence="5" type="ORF">FQA47_013204</name>
</gene>
<sequence>MLLLLCLLSAPGFCSGILQQVALLRSVAVLPCPHAGPDVIWSRLRNGEKLVLVSISEGRETRLDRRFGSQADGSLVITNTEASDETVYFCNQKPRVYLKVTSDPKEVPSKAPPEPGPQRSPEEDSGGEDGSAEISDWWKVPAGVIAGASLVLLAIVIMRFCSAKRAEKADSKDPSGSEVVYEEIRLDRTSEVPLCCSQPVTSVEKTGGLTGIYDHAHETRTRENDIYSSDP</sequence>
<proteinExistence type="predicted"/>
<organism evidence="5 6">
    <name type="scientific">Oryzias melastigma</name>
    <name type="common">Marine medaka</name>
    <dbReference type="NCBI Taxonomy" id="30732"/>
    <lineage>
        <taxon>Eukaryota</taxon>
        <taxon>Metazoa</taxon>
        <taxon>Chordata</taxon>
        <taxon>Craniata</taxon>
        <taxon>Vertebrata</taxon>
        <taxon>Euteleostomi</taxon>
        <taxon>Actinopterygii</taxon>
        <taxon>Neopterygii</taxon>
        <taxon>Teleostei</taxon>
        <taxon>Neoteleostei</taxon>
        <taxon>Acanthomorphata</taxon>
        <taxon>Ovalentaria</taxon>
        <taxon>Atherinomorphae</taxon>
        <taxon>Beloniformes</taxon>
        <taxon>Adrianichthyidae</taxon>
        <taxon>Oryziinae</taxon>
        <taxon>Oryzias</taxon>
    </lineage>
</organism>
<feature type="transmembrane region" description="Helical" evidence="2">
    <location>
        <begin position="137"/>
        <end position="158"/>
    </location>
</feature>
<evidence type="ECO:0000256" key="1">
    <source>
        <dbReference type="SAM" id="MobiDB-lite"/>
    </source>
</evidence>
<dbReference type="InterPro" id="IPR036179">
    <property type="entry name" value="Ig-like_dom_sf"/>
</dbReference>
<evidence type="ECO:0000256" key="2">
    <source>
        <dbReference type="SAM" id="Phobius"/>
    </source>
</evidence>
<dbReference type="InterPro" id="IPR013783">
    <property type="entry name" value="Ig-like_fold"/>
</dbReference>
<evidence type="ECO:0000313" key="5">
    <source>
        <dbReference type="EMBL" id="KAF6734230.1"/>
    </source>
</evidence>
<protein>
    <recommendedName>
        <fullName evidence="4">Ig-like domain-containing protein</fullName>
    </recommendedName>
</protein>
<dbReference type="SUPFAM" id="SSF48726">
    <property type="entry name" value="Immunoglobulin"/>
    <property type="match status" value="1"/>
</dbReference>
<dbReference type="CDD" id="cd00096">
    <property type="entry name" value="Ig"/>
    <property type="match status" value="1"/>
</dbReference>
<dbReference type="EMBL" id="WKFB01000140">
    <property type="protein sequence ID" value="KAF6734230.1"/>
    <property type="molecule type" value="Genomic_DNA"/>
</dbReference>
<evidence type="ECO:0000256" key="3">
    <source>
        <dbReference type="SAM" id="SignalP"/>
    </source>
</evidence>
<name>A0A834KWI4_ORYME</name>